<keyword evidence="3" id="KW-1185">Reference proteome</keyword>
<organism evidence="2 3">
    <name type="scientific">Aureobasidium pullulans</name>
    <name type="common">Black yeast</name>
    <name type="synonym">Pullularia pullulans</name>
    <dbReference type="NCBI Taxonomy" id="5580"/>
    <lineage>
        <taxon>Eukaryota</taxon>
        <taxon>Fungi</taxon>
        <taxon>Dikarya</taxon>
        <taxon>Ascomycota</taxon>
        <taxon>Pezizomycotina</taxon>
        <taxon>Dothideomycetes</taxon>
        <taxon>Dothideomycetidae</taxon>
        <taxon>Dothideales</taxon>
        <taxon>Saccotheciaceae</taxon>
        <taxon>Aureobasidium</taxon>
    </lineage>
</organism>
<sequence>MCWGTKEYICCWTCRETTPRAITWHGCHLQVGETDSPICPEPVVTKFPTTYRCQTCQTEAADGGDPDDIYPEPFDHPGFSDTKPVIEIERVQLQESTAYESFWKLENLAGTADELPNYEDAMKEVPKPPSYNLTMLRDDELPSLSAFNAAMTNSYRRHNELTRVAKKYRQQIDRCLSQGPGIDLIRLLDFANETIETFLYDQEQRISRAGDVLGCQLLEINEEIDLLPSPPEMALLERKRQSIIRELEEYADQHNLLESAEVWDGRLGSLLEHISEKIADAKA</sequence>
<name>A0ABR0TRF2_AURPU</name>
<proteinExistence type="predicted"/>
<dbReference type="Proteomes" id="UP001341245">
    <property type="component" value="Unassembled WGS sequence"/>
</dbReference>
<comment type="caution">
    <text evidence="2">The sequence shown here is derived from an EMBL/GenBank/DDBJ whole genome shotgun (WGS) entry which is preliminary data.</text>
</comment>
<evidence type="ECO:0000313" key="3">
    <source>
        <dbReference type="Proteomes" id="UP001341245"/>
    </source>
</evidence>
<gene>
    <name evidence="2" type="ORF">QM012_006042</name>
</gene>
<evidence type="ECO:0000256" key="1">
    <source>
        <dbReference type="SAM" id="Coils"/>
    </source>
</evidence>
<dbReference type="EMBL" id="JASGXD010000003">
    <property type="protein sequence ID" value="KAK6007034.1"/>
    <property type="molecule type" value="Genomic_DNA"/>
</dbReference>
<protein>
    <submittedName>
        <fullName evidence="2">Uncharacterized protein</fullName>
    </submittedName>
</protein>
<reference evidence="2 3" key="1">
    <citation type="submission" date="2023-11" db="EMBL/GenBank/DDBJ databases">
        <title>Draft genome sequence and annotation of the polyextremotolerant black yeast-like fungus Aureobasidium pullulans NRRL 62042.</title>
        <authorList>
            <person name="Dielentheis-Frenken M.R.E."/>
            <person name="Wibberg D."/>
            <person name="Blank L.M."/>
            <person name="Tiso T."/>
        </authorList>
    </citation>
    <scope>NUCLEOTIDE SEQUENCE [LARGE SCALE GENOMIC DNA]</scope>
    <source>
        <strain evidence="2 3">NRRL 62042</strain>
    </source>
</reference>
<feature type="coiled-coil region" evidence="1">
    <location>
        <begin position="233"/>
        <end position="260"/>
    </location>
</feature>
<keyword evidence="1" id="KW-0175">Coiled coil</keyword>
<evidence type="ECO:0000313" key="2">
    <source>
        <dbReference type="EMBL" id="KAK6007034.1"/>
    </source>
</evidence>
<accession>A0ABR0TRF2</accession>